<dbReference type="GO" id="GO:0005576">
    <property type="term" value="C:extracellular region"/>
    <property type="evidence" value="ECO:0007669"/>
    <property type="project" value="UniProtKB-SubCell"/>
</dbReference>
<dbReference type="AlphaFoldDB" id="A0A0E0QE34"/>
<evidence type="ECO:0000256" key="1">
    <source>
        <dbReference type="ARBA" id="ARBA00004613"/>
    </source>
</evidence>
<feature type="chain" id="PRO_5002371259" description="Gnk2-homologous domain-containing protein" evidence="6">
    <location>
        <begin position="24"/>
        <end position="279"/>
    </location>
</feature>
<dbReference type="InterPro" id="IPR050581">
    <property type="entry name" value="CRR_secretory_protein"/>
</dbReference>
<accession>A0A0E0QE34</accession>
<keyword evidence="2" id="KW-0964">Secreted</keyword>
<evidence type="ECO:0000256" key="6">
    <source>
        <dbReference type="SAM" id="SignalP"/>
    </source>
</evidence>
<evidence type="ECO:0000256" key="5">
    <source>
        <dbReference type="ARBA" id="ARBA00038515"/>
    </source>
</evidence>
<evidence type="ECO:0000256" key="3">
    <source>
        <dbReference type="ARBA" id="ARBA00022729"/>
    </source>
</evidence>
<dbReference type="eggNOG" id="ENOG502QT6G">
    <property type="taxonomic scope" value="Eukaryota"/>
</dbReference>
<sequence>MAALSQLLLTVFLAAALLPLAMAATTTTYPIGSFCWEPGMNYGDLNGSDAVVRRRSINFVVSDLVAKARTGGGFATSKAGRGYDAFYGLAQCRGDVSGGDCDACLAKPPMPRPSRQADGLLLQLYIRLQAMYCFMRYDNYNFLGEVDTREDASVTMRQWPDMDNPKAFQKAAGKAMGKATAQAVAVGSSGLGRAKEQYTPFVSVYALAQCTRDLSPPSCAQCLSAAVSKFDKACGSGPGCQIDYSSCWARYEIYPFYFPLAAAGRATIDMTKYTKVTVH</sequence>
<keyword evidence="9" id="KW-1185">Reference proteome</keyword>
<feature type="domain" description="Gnk2-homologous" evidence="7">
    <location>
        <begin position="35"/>
        <end position="142"/>
    </location>
</feature>
<comment type="similarity">
    <text evidence="5">Belongs to the cysteine-rich repeat secretory protein family.</text>
</comment>
<proteinExistence type="inferred from homology"/>
<dbReference type="CDD" id="cd23509">
    <property type="entry name" value="Gnk2-like"/>
    <property type="match status" value="2"/>
</dbReference>
<dbReference type="Proteomes" id="UP000008022">
    <property type="component" value="Unassembled WGS sequence"/>
</dbReference>
<evidence type="ECO:0000259" key="7">
    <source>
        <dbReference type="PROSITE" id="PS51473"/>
    </source>
</evidence>
<evidence type="ECO:0000256" key="2">
    <source>
        <dbReference type="ARBA" id="ARBA00022525"/>
    </source>
</evidence>
<dbReference type="STRING" id="4529.A0A0E0QE34"/>
<dbReference type="Gramene" id="ORUFI08G02530.1">
    <property type="protein sequence ID" value="ORUFI08G02530.1"/>
    <property type="gene ID" value="ORUFI08G02530"/>
</dbReference>
<dbReference type="Pfam" id="PF01657">
    <property type="entry name" value="Stress-antifung"/>
    <property type="match status" value="2"/>
</dbReference>
<evidence type="ECO:0000313" key="8">
    <source>
        <dbReference type="EnsemblPlants" id="ORUFI08G02530.1"/>
    </source>
</evidence>
<evidence type="ECO:0000256" key="4">
    <source>
        <dbReference type="ARBA" id="ARBA00022737"/>
    </source>
</evidence>
<comment type="subcellular location">
    <subcellularLocation>
        <location evidence="1">Secreted</location>
    </subcellularLocation>
</comment>
<dbReference type="InterPro" id="IPR038408">
    <property type="entry name" value="GNK2_sf"/>
</dbReference>
<reference evidence="8" key="2">
    <citation type="submission" date="2015-06" db="UniProtKB">
        <authorList>
            <consortium name="EnsemblPlants"/>
        </authorList>
    </citation>
    <scope>IDENTIFICATION</scope>
</reference>
<feature type="domain" description="Gnk2-homologous" evidence="7">
    <location>
        <begin position="150"/>
        <end position="256"/>
    </location>
</feature>
<dbReference type="Gene3D" id="3.30.430.20">
    <property type="entry name" value="Gnk2 domain, C-X8-C-X2-C motif"/>
    <property type="match status" value="2"/>
</dbReference>
<dbReference type="EnsemblPlants" id="ORUFI08G02530.1">
    <property type="protein sequence ID" value="ORUFI08G02530.1"/>
    <property type="gene ID" value="ORUFI08G02530"/>
</dbReference>
<dbReference type="InterPro" id="IPR002902">
    <property type="entry name" value="GNK2"/>
</dbReference>
<evidence type="ECO:0000313" key="9">
    <source>
        <dbReference type="Proteomes" id="UP000008022"/>
    </source>
</evidence>
<feature type="signal peptide" evidence="6">
    <location>
        <begin position="1"/>
        <end position="23"/>
    </location>
</feature>
<organism evidence="8 9">
    <name type="scientific">Oryza rufipogon</name>
    <name type="common">Brownbeard rice</name>
    <name type="synonym">Asian wild rice</name>
    <dbReference type="NCBI Taxonomy" id="4529"/>
    <lineage>
        <taxon>Eukaryota</taxon>
        <taxon>Viridiplantae</taxon>
        <taxon>Streptophyta</taxon>
        <taxon>Embryophyta</taxon>
        <taxon>Tracheophyta</taxon>
        <taxon>Spermatophyta</taxon>
        <taxon>Magnoliopsida</taxon>
        <taxon>Liliopsida</taxon>
        <taxon>Poales</taxon>
        <taxon>Poaceae</taxon>
        <taxon>BOP clade</taxon>
        <taxon>Oryzoideae</taxon>
        <taxon>Oryzeae</taxon>
        <taxon>Oryzinae</taxon>
        <taxon>Oryza</taxon>
    </lineage>
</organism>
<keyword evidence="3 6" id="KW-0732">Signal</keyword>
<keyword evidence="4" id="KW-0677">Repeat</keyword>
<reference evidence="9" key="1">
    <citation type="submission" date="2013-06" db="EMBL/GenBank/DDBJ databases">
        <authorList>
            <person name="Zhao Q."/>
        </authorList>
    </citation>
    <scope>NUCLEOTIDE SEQUENCE</scope>
    <source>
        <strain evidence="9">cv. W1943</strain>
    </source>
</reference>
<dbReference type="PROSITE" id="PS51473">
    <property type="entry name" value="GNK2"/>
    <property type="match status" value="2"/>
</dbReference>
<dbReference type="PANTHER" id="PTHR32411">
    <property type="entry name" value="CYSTEINE-RICH REPEAT SECRETORY PROTEIN 38-RELATED"/>
    <property type="match status" value="1"/>
</dbReference>
<dbReference type="PANTHER" id="PTHR32411:SF55">
    <property type="entry name" value="CYSTEINE-RICH REPEAT SECRETORY PROTEIN 55"/>
    <property type="match status" value="1"/>
</dbReference>
<protein>
    <recommendedName>
        <fullName evidence="7">Gnk2-homologous domain-containing protein</fullName>
    </recommendedName>
</protein>
<name>A0A0E0QE34_ORYRU</name>
<dbReference type="HOGENOM" id="CLU_000288_35_0_1"/>
<dbReference type="OMA" id="PQMSANI"/>